<dbReference type="PANTHER" id="PTHR32385">
    <property type="entry name" value="MANNOSYL PHOSPHORYLINOSITOL CERAMIDE SYNTHASE"/>
    <property type="match status" value="1"/>
</dbReference>
<dbReference type="AlphaFoldDB" id="A0A1G6RVR0"/>
<dbReference type="SUPFAM" id="SSF53448">
    <property type="entry name" value="Nucleotide-diphospho-sugar transferases"/>
    <property type="match status" value="1"/>
</dbReference>
<dbReference type="InterPro" id="IPR029044">
    <property type="entry name" value="Nucleotide-diphossugar_trans"/>
</dbReference>
<dbReference type="Pfam" id="PF04488">
    <property type="entry name" value="Gly_transf_sug"/>
    <property type="match status" value="1"/>
</dbReference>
<keyword evidence="3" id="KW-1185">Reference proteome</keyword>
<dbReference type="Gene3D" id="3.90.550.20">
    <property type="match status" value="1"/>
</dbReference>
<dbReference type="STRING" id="390242.SAMN04488024_10467"/>
<gene>
    <name evidence="2" type="ORF">SAMN04488024_10467</name>
</gene>
<protein>
    <submittedName>
        <fullName evidence="2">Glycosyltransferase sugar-binding region containing DXD motif-containing protein</fullName>
    </submittedName>
</protein>
<dbReference type="InterPro" id="IPR007577">
    <property type="entry name" value="GlycoTrfase_DXD_sugar-bd_CS"/>
</dbReference>
<dbReference type="RefSeq" id="WP_090768092.1">
    <property type="nucleotide sequence ID" value="NZ_FMZH01000004.1"/>
</dbReference>
<proteinExistence type="predicted"/>
<evidence type="ECO:0000256" key="1">
    <source>
        <dbReference type="ARBA" id="ARBA00022679"/>
    </source>
</evidence>
<dbReference type="GO" id="GO:0000030">
    <property type="term" value="F:mannosyltransferase activity"/>
    <property type="evidence" value="ECO:0007669"/>
    <property type="project" value="TreeGrafter"/>
</dbReference>
<reference evidence="3" key="1">
    <citation type="submission" date="2016-10" db="EMBL/GenBank/DDBJ databases">
        <authorList>
            <person name="Varghese N."/>
            <person name="Submissions S."/>
        </authorList>
    </citation>
    <scope>NUCLEOTIDE SEQUENCE [LARGE SCALE GENOMIC DNA]</scope>
    <source>
        <strain evidence="3">DSM 18609</strain>
    </source>
</reference>
<sequence>MIPKIIHYCWFGKGVKPELVTSCLASWQKYLPDYRIVEWNEENFDISSYRYSAEAYRERKFAFVADVCRLFALKSMGGIYLDTDVEFLKPLDEAMLSNVAFTGFEDNLLLSSAIMGSEPDSRWINDLLTYYDDRSFYLPNGKPDVLPNTESITAFMKADKGLQLNNSFQQIEGYCTVYSSEFFSPKSWKTLKIKVTANTCCIHHFAASWIADSDYSLIGKLSNRLLGKRVSNFLAKIYRDLLGR</sequence>
<dbReference type="InterPro" id="IPR051706">
    <property type="entry name" value="Glycosyltransferase_domain"/>
</dbReference>
<dbReference type="EMBL" id="FMZH01000004">
    <property type="protein sequence ID" value="SDD08531.1"/>
    <property type="molecule type" value="Genomic_DNA"/>
</dbReference>
<evidence type="ECO:0000313" key="3">
    <source>
        <dbReference type="Proteomes" id="UP000199455"/>
    </source>
</evidence>
<accession>A0A1G6RVR0</accession>
<evidence type="ECO:0000313" key="2">
    <source>
        <dbReference type="EMBL" id="SDD08531.1"/>
    </source>
</evidence>
<name>A0A1G6RVR0_9SPHI</name>
<dbReference type="GO" id="GO:0051999">
    <property type="term" value="P:mannosyl-inositol phosphorylceramide biosynthetic process"/>
    <property type="evidence" value="ECO:0007669"/>
    <property type="project" value="TreeGrafter"/>
</dbReference>
<dbReference type="PANTHER" id="PTHR32385:SF15">
    <property type="entry name" value="INOSITOL PHOSPHOCERAMIDE MANNOSYLTRANSFERASE 1"/>
    <property type="match status" value="1"/>
</dbReference>
<organism evidence="2 3">
    <name type="scientific">Pedobacter soli</name>
    <dbReference type="NCBI Taxonomy" id="390242"/>
    <lineage>
        <taxon>Bacteria</taxon>
        <taxon>Pseudomonadati</taxon>
        <taxon>Bacteroidota</taxon>
        <taxon>Sphingobacteriia</taxon>
        <taxon>Sphingobacteriales</taxon>
        <taxon>Sphingobacteriaceae</taxon>
        <taxon>Pedobacter</taxon>
    </lineage>
</organism>
<dbReference type="Proteomes" id="UP000199455">
    <property type="component" value="Unassembled WGS sequence"/>
</dbReference>
<keyword evidence="1 2" id="KW-0808">Transferase</keyword>
<dbReference type="GO" id="GO:0016020">
    <property type="term" value="C:membrane"/>
    <property type="evidence" value="ECO:0007669"/>
    <property type="project" value="GOC"/>
</dbReference>